<feature type="domain" description="Lin1244/Lin1753-like N-terminal" evidence="1">
    <location>
        <begin position="7"/>
        <end position="91"/>
    </location>
</feature>
<dbReference type="RefSeq" id="WP_007478922.1">
    <property type="nucleotide sequence ID" value="NZ_JH724307.1"/>
</dbReference>
<dbReference type="Pfam" id="PF14297">
    <property type="entry name" value="Lin1244_N"/>
    <property type="match status" value="1"/>
</dbReference>
<organism evidence="3 4">
    <name type="scientific">Bacteroides salyersiae CL02T12C01</name>
    <dbReference type="NCBI Taxonomy" id="997887"/>
    <lineage>
        <taxon>Bacteria</taxon>
        <taxon>Pseudomonadati</taxon>
        <taxon>Bacteroidota</taxon>
        <taxon>Bacteroidia</taxon>
        <taxon>Bacteroidales</taxon>
        <taxon>Bacteroidaceae</taxon>
        <taxon>Bacteroides</taxon>
    </lineage>
</organism>
<dbReference type="PATRIC" id="fig|997887.3.peg.959"/>
<dbReference type="HOGENOM" id="CLU_1109693_0_0_10"/>
<dbReference type="EMBL" id="AGXV01000011">
    <property type="protein sequence ID" value="EIY68191.1"/>
    <property type="molecule type" value="Genomic_DNA"/>
</dbReference>
<evidence type="ECO:0000259" key="2">
    <source>
        <dbReference type="Pfam" id="PF25200"/>
    </source>
</evidence>
<name>I9TG27_9BACE</name>
<comment type="caution">
    <text evidence="3">The sequence shown here is derived from an EMBL/GenBank/DDBJ whole genome shotgun (WGS) entry which is preliminary data.</text>
</comment>
<dbReference type="InterPro" id="IPR025400">
    <property type="entry name" value="Lin1244/Lin1753-like_N"/>
</dbReference>
<proteinExistence type="predicted"/>
<dbReference type="Proteomes" id="UP000005150">
    <property type="component" value="Unassembled WGS sequence"/>
</dbReference>
<dbReference type="AlphaFoldDB" id="I9TG27"/>
<gene>
    <name evidence="3" type="ORF">HMPREF1071_00923</name>
</gene>
<evidence type="ECO:0000313" key="4">
    <source>
        <dbReference type="Proteomes" id="UP000005150"/>
    </source>
</evidence>
<dbReference type="InterPro" id="IPR057155">
    <property type="entry name" value="DUF7833"/>
</dbReference>
<keyword evidence="4" id="KW-1185">Reference proteome</keyword>
<protein>
    <submittedName>
        <fullName evidence="3">Uncharacterized protein</fullName>
    </submittedName>
</protein>
<dbReference type="OrthoDB" id="1043295at2"/>
<accession>I9TG27</accession>
<dbReference type="Pfam" id="PF25200">
    <property type="entry name" value="DUF7833"/>
    <property type="match status" value="1"/>
</dbReference>
<feature type="domain" description="DUF7833" evidence="2">
    <location>
        <begin position="169"/>
        <end position="230"/>
    </location>
</feature>
<reference evidence="3 4" key="1">
    <citation type="submission" date="2012-02" db="EMBL/GenBank/DDBJ databases">
        <title>The Genome Sequence of Bacteroides salyersiae CL02T12C01.</title>
        <authorList>
            <consortium name="The Broad Institute Genome Sequencing Platform"/>
            <person name="Earl A."/>
            <person name="Ward D."/>
            <person name="Feldgarden M."/>
            <person name="Gevers D."/>
            <person name="Zitomersky N.L."/>
            <person name="Coyne M.J."/>
            <person name="Comstock L.E."/>
            <person name="Young S.K."/>
            <person name="Zeng Q."/>
            <person name="Gargeya S."/>
            <person name="Fitzgerald M."/>
            <person name="Haas B."/>
            <person name="Abouelleil A."/>
            <person name="Alvarado L."/>
            <person name="Arachchi H.M."/>
            <person name="Berlin A."/>
            <person name="Chapman S.B."/>
            <person name="Gearin G."/>
            <person name="Goldberg J."/>
            <person name="Griggs A."/>
            <person name="Gujja S."/>
            <person name="Hansen M."/>
            <person name="Heiman D."/>
            <person name="Howarth C."/>
            <person name="Larimer J."/>
            <person name="Lui A."/>
            <person name="MacDonald P.J.P."/>
            <person name="McCowen C."/>
            <person name="Montmayeur A."/>
            <person name="Murphy C."/>
            <person name="Neiman D."/>
            <person name="Pearson M."/>
            <person name="Priest M."/>
            <person name="Roberts A."/>
            <person name="Saif S."/>
            <person name="Shea T."/>
            <person name="Sisk P."/>
            <person name="Stolte C."/>
            <person name="Sykes S."/>
            <person name="Wortman J."/>
            <person name="Nusbaum C."/>
            <person name="Birren B."/>
        </authorList>
    </citation>
    <scope>NUCLEOTIDE SEQUENCE [LARGE SCALE GENOMIC DNA]</scope>
    <source>
        <strain evidence="3 4">CL02T12C01</strain>
    </source>
</reference>
<evidence type="ECO:0000313" key="3">
    <source>
        <dbReference type="EMBL" id="EIY68191.1"/>
    </source>
</evidence>
<evidence type="ECO:0000259" key="1">
    <source>
        <dbReference type="Pfam" id="PF14297"/>
    </source>
</evidence>
<sequence length="250" mass="28800">MNNYNSYFPHDSNAKDDPKCVLLIEQLGMEGYGIYWMLVETLRDQPNYRYPIILIPALARKYNTTAEKVKAVVCNYGLFFIENEEFFFSTSLIERMKPLEAKRMLASKAGKASALKRKSNGCSTGAQRMFNECSTSKVKESKVKENLSLKGESVREETNKVFAPQSIKEQLLSDETWKESACIQSTFGISFMSMLPDQIDKFIAYIVSIGEEQTISSLSDAKRRFTYWWQNYGRKEVKNEKPEEYLIPSK</sequence>